<evidence type="ECO:0000256" key="1">
    <source>
        <dbReference type="SAM" id="MobiDB-lite"/>
    </source>
</evidence>
<dbReference type="PANTHER" id="PTHR33670:SF15">
    <property type="entry name" value="OS02G0797600 PROTEIN"/>
    <property type="match status" value="1"/>
</dbReference>
<name>A0ABD3LDA9_EUCGL</name>
<dbReference type="PANTHER" id="PTHR33670">
    <property type="entry name" value="SPLICING FACTOR, PROLINE- AND GLUTAMINE-RICH-LIKE"/>
    <property type="match status" value="1"/>
</dbReference>
<organism evidence="2 3">
    <name type="scientific">Eucalyptus globulus</name>
    <name type="common">Tasmanian blue gum</name>
    <dbReference type="NCBI Taxonomy" id="34317"/>
    <lineage>
        <taxon>Eukaryota</taxon>
        <taxon>Viridiplantae</taxon>
        <taxon>Streptophyta</taxon>
        <taxon>Embryophyta</taxon>
        <taxon>Tracheophyta</taxon>
        <taxon>Spermatophyta</taxon>
        <taxon>Magnoliopsida</taxon>
        <taxon>eudicotyledons</taxon>
        <taxon>Gunneridae</taxon>
        <taxon>Pentapetalae</taxon>
        <taxon>rosids</taxon>
        <taxon>malvids</taxon>
        <taxon>Myrtales</taxon>
        <taxon>Myrtaceae</taxon>
        <taxon>Myrtoideae</taxon>
        <taxon>Eucalypteae</taxon>
        <taxon>Eucalyptus</taxon>
    </lineage>
</organism>
<gene>
    <name evidence="2" type="ORF">ACJRO7_016658</name>
</gene>
<accession>A0ABD3LDA9</accession>
<reference evidence="2 3" key="1">
    <citation type="submission" date="2024-11" db="EMBL/GenBank/DDBJ databases">
        <title>Chromosome-level genome assembly of Eucalyptus globulus Labill. provides insights into its genome evolution.</title>
        <authorList>
            <person name="Li X."/>
        </authorList>
    </citation>
    <scope>NUCLEOTIDE SEQUENCE [LARGE SCALE GENOMIC DNA]</scope>
    <source>
        <strain evidence="2">CL2024</strain>
        <tissue evidence="2">Fresh tender leaves</tissue>
    </source>
</reference>
<comment type="caution">
    <text evidence="2">The sequence shown here is derived from an EMBL/GenBank/DDBJ whole genome shotgun (WGS) entry which is preliminary data.</text>
</comment>
<sequence length="177" mass="18255">MATAILRRNPNPNPRRLSDPDHGRPRRRKLSPVSVASRPPAAAPPSSKNLEMGQVKILKRGEPLTASFAAAPRGCGGGGGSPGLFPRDALAAAAAAAKGGRNKRGDPDLGLGSIDRLGPDPEVVQRQIRVGELPGVYAGPGMCVSSPPPSSVPVPCFLGKNDLATCGLRRLLGLHLS</sequence>
<protein>
    <submittedName>
        <fullName evidence="2">Uncharacterized protein</fullName>
    </submittedName>
</protein>
<dbReference type="EMBL" id="JBJKBG010000003">
    <property type="protein sequence ID" value="KAL3747876.1"/>
    <property type="molecule type" value="Genomic_DNA"/>
</dbReference>
<dbReference type="Proteomes" id="UP001634007">
    <property type="component" value="Unassembled WGS sequence"/>
</dbReference>
<evidence type="ECO:0000313" key="3">
    <source>
        <dbReference type="Proteomes" id="UP001634007"/>
    </source>
</evidence>
<keyword evidence="3" id="KW-1185">Reference proteome</keyword>
<proteinExistence type="predicted"/>
<feature type="region of interest" description="Disordered" evidence="1">
    <location>
        <begin position="92"/>
        <end position="118"/>
    </location>
</feature>
<feature type="region of interest" description="Disordered" evidence="1">
    <location>
        <begin position="1"/>
        <end position="52"/>
    </location>
</feature>
<feature type="compositionally biased region" description="Low complexity" evidence="1">
    <location>
        <begin position="31"/>
        <end position="47"/>
    </location>
</feature>
<dbReference type="AlphaFoldDB" id="A0ABD3LDA9"/>
<evidence type="ECO:0000313" key="2">
    <source>
        <dbReference type="EMBL" id="KAL3747876.1"/>
    </source>
</evidence>